<name>A0A0C9TQL4_PAXIN</name>
<evidence type="ECO:0000313" key="2">
    <source>
        <dbReference type="Proteomes" id="UP000053647"/>
    </source>
</evidence>
<sequence length="95" mass="11031">KAIVEKVTYGPLPPDKLQRVKDKISEFADTFALSVREVKPVDFMKFCLNVPKDVEYPTKVNQKPLTQAQKEWYLQVLDEFDKAGVMRDIRSDEVK</sequence>
<dbReference type="OrthoDB" id="3363652at2759"/>
<dbReference type="EMBL" id="KN819419">
    <property type="protein sequence ID" value="KIJ10052.1"/>
    <property type="molecule type" value="Genomic_DNA"/>
</dbReference>
<gene>
    <name evidence="1" type="ORF">PAXINDRAFT_62552</name>
</gene>
<proteinExistence type="predicted"/>
<dbReference type="Proteomes" id="UP000053647">
    <property type="component" value="Unassembled WGS sequence"/>
</dbReference>
<dbReference type="AlphaFoldDB" id="A0A0C9TQL4"/>
<keyword evidence="2" id="KW-1185">Reference proteome</keyword>
<feature type="non-terminal residue" evidence="1">
    <location>
        <position position="95"/>
    </location>
</feature>
<accession>A0A0C9TQL4</accession>
<dbReference type="HOGENOM" id="CLU_119163_1_1_1"/>
<reference evidence="1 2" key="1">
    <citation type="submission" date="2014-06" db="EMBL/GenBank/DDBJ databases">
        <authorList>
            <consortium name="DOE Joint Genome Institute"/>
            <person name="Kuo A."/>
            <person name="Kohler A."/>
            <person name="Nagy L.G."/>
            <person name="Floudas D."/>
            <person name="Copeland A."/>
            <person name="Barry K.W."/>
            <person name="Cichocki N."/>
            <person name="Veneault-Fourrey C."/>
            <person name="LaButti K."/>
            <person name="Lindquist E.A."/>
            <person name="Lipzen A."/>
            <person name="Lundell T."/>
            <person name="Morin E."/>
            <person name="Murat C."/>
            <person name="Sun H."/>
            <person name="Tunlid A."/>
            <person name="Henrissat B."/>
            <person name="Grigoriev I.V."/>
            <person name="Hibbett D.S."/>
            <person name="Martin F."/>
            <person name="Nordberg H.P."/>
            <person name="Cantor M.N."/>
            <person name="Hua S.X."/>
        </authorList>
    </citation>
    <scope>NUCLEOTIDE SEQUENCE [LARGE SCALE GENOMIC DNA]</scope>
    <source>
        <strain evidence="1 2">ATCC 200175</strain>
    </source>
</reference>
<feature type="non-terminal residue" evidence="1">
    <location>
        <position position="1"/>
    </location>
</feature>
<reference evidence="2" key="2">
    <citation type="submission" date="2015-01" db="EMBL/GenBank/DDBJ databases">
        <title>Evolutionary Origins and Diversification of the Mycorrhizal Mutualists.</title>
        <authorList>
            <consortium name="DOE Joint Genome Institute"/>
            <consortium name="Mycorrhizal Genomics Consortium"/>
            <person name="Kohler A."/>
            <person name="Kuo A."/>
            <person name="Nagy L.G."/>
            <person name="Floudas D."/>
            <person name="Copeland A."/>
            <person name="Barry K.W."/>
            <person name="Cichocki N."/>
            <person name="Veneault-Fourrey C."/>
            <person name="LaButti K."/>
            <person name="Lindquist E.A."/>
            <person name="Lipzen A."/>
            <person name="Lundell T."/>
            <person name="Morin E."/>
            <person name="Murat C."/>
            <person name="Riley R."/>
            <person name="Ohm R."/>
            <person name="Sun H."/>
            <person name="Tunlid A."/>
            <person name="Henrissat B."/>
            <person name="Grigoriev I.V."/>
            <person name="Hibbett D.S."/>
            <person name="Martin F."/>
        </authorList>
    </citation>
    <scope>NUCLEOTIDE SEQUENCE [LARGE SCALE GENOMIC DNA]</scope>
    <source>
        <strain evidence="2">ATCC 200175</strain>
    </source>
</reference>
<protein>
    <submittedName>
        <fullName evidence="1">Uncharacterized protein</fullName>
    </submittedName>
</protein>
<evidence type="ECO:0000313" key="1">
    <source>
        <dbReference type="EMBL" id="KIJ10052.1"/>
    </source>
</evidence>
<organism evidence="1 2">
    <name type="scientific">Paxillus involutus ATCC 200175</name>
    <dbReference type="NCBI Taxonomy" id="664439"/>
    <lineage>
        <taxon>Eukaryota</taxon>
        <taxon>Fungi</taxon>
        <taxon>Dikarya</taxon>
        <taxon>Basidiomycota</taxon>
        <taxon>Agaricomycotina</taxon>
        <taxon>Agaricomycetes</taxon>
        <taxon>Agaricomycetidae</taxon>
        <taxon>Boletales</taxon>
        <taxon>Paxilineae</taxon>
        <taxon>Paxillaceae</taxon>
        <taxon>Paxillus</taxon>
    </lineage>
</organism>